<feature type="transmembrane region" description="Helical" evidence="8">
    <location>
        <begin position="189"/>
        <end position="210"/>
    </location>
</feature>
<feature type="transmembrane region" description="Helical" evidence="8">
    <location>
        <begin position="440"/>
        <end position="463"/>
    </location>
</feature>
<keyword evidence="10" id="KW-0762">Sugar transport</keyword>
<reference evidence="10" key="1">
    <citation type="submission" date="2016-04" db="EMBL/GenBank/DDBJ databases">
        <authorList>
            <person name="Evans L.H."/>
            <person name="Alamgir A."/>
            <person name="Owens N."/>
            <person name="Weber N.D."/>
            <person name="Virtaneva K."/>
            <person name="Barbian K."/>
            <person name="Babar A."/>
            <person name="Rosenke K."/>
        </authorList>
    </citation>
    <scope>NUCLEOTIDE SEQUENCE</scope>
    <source>
        <strain evidence="10">UB2112</strain>
    </source>
</reference>
<dbReference type="GO" id="GO:0005351">
    <property type="term" value="F:carbohydrate:proton symporter activity"/>
    <property type="evidence" value="ECO:0007669"/>
    <property type="project" value="TreeGrafter"/>
</dbReference>
<keyword evidence="6 8" id="KW-0472">Membrane</keyword>
<keyword evidence="4 8" id="KW-0812">Transmembrane</keyword>
<dbReference type="InterPro" id="IPR005829">
    <property type="entry name" value="Sugar_transporter_CS"/>
</dbReference>
<evidence type="ECO:0000256" key="2">
    <source>
        <dbReference type="ARBA" id="ARBA00010992"/>
    </source>
</evidence>
<dbReference type="InterPro" id="IPR050360">
    <property type="entry name" value="MFS_Sugar_Transporters"/>
</dbReference>
<dbReference type="OrthoDB" id="6133115at2759"/>
<feature type="domain" description="Major facilitator superfamily (MFS) profile" evidence="9">
    <location>
        <begin position="51"/>
        <end position="530"/>
    </location>
</feature>
<comment type="subcellular location">
    <subcellularLocation>
        <location evidence="1">Membrane</location>
        <topology evidence="1">Multi-pass membrane protein</topology>
    </subcellularLocation>
</comment>
<dbReference type="PROSITE" id="PS50850">
    <property type="entry name" value="MFS"/>
    <property type="match status" value="1"/>
</dbReference>
<evidence type="ECO:0000256" key="8">
    <source>
        <dbReference type="SAM" id="Phobius"/>
    </source>
</evidence>
<dbReference type="InterPro" id="IPR036259">
    <property type="entry name" value="MFS_trans_sf"/>
</dbReference>
<dbReference type="InterPro" id="IPR005828">
    <property type="entry name" value="MFS_sugar_transport-like"/>
</dbReference>
<dbReference type="GO" id="GO:0016020">
    <property type="term" value="C:membrane"/>
    <property type="evidence" value="ECO:0007669"/>
    <property type="project" value="UniProtKB-SubCell"/>
</dbReference>
<evidence type="ECO:0000256" key="5">
    <source>
        <dbReference type="ARBA" id="ARBA00022989"/>
    </source>
</evidence>
<dbReference type="PROSITE" id="PS00217">
    <property type="entry name" value="SUGAR_TRANSPORT_2"/>
    <property type="match status" value="1"/>
</dbReference>
<dbReference type="EMBL" id="LT558138">
    <property type="protein sequence ID" value="SAM86277.1"/>
    <property type="molecule type" value="Genomic_DNA"/>
</dbReference>
<dbReference type="Gene3D" id="1.20.1250.20">
    <property type="entry name" value="MFS general substrate transporter like domains"/>
    <property type="match status" value="1"/>
</dbReference>
<comment type="catalytic activity">
    <reaction evidence="7">
        <text>myo-inositol(out) + H(+)(out) = myo-inositol(in) + H(+)(in)</text>
        <dbReference type="Rhea" id="RHEA:60364"/>
        <dbReference type="ChEBI" id="CHEBI:15378"/>
        <dbReference type="ChEBI" id="CHEBI:17268"/>
    </reaction>
</comment>
<keyword evidence="5 8" id="KW-1133">Transmembrane helix</keyword>
<evidence type="ECO:0000256" key="6">
    <source>
        <dbReference type="ARBA" id="ARBA00023136"/>
    </source>
</evidence>
<sequence>MSKGATYAEEEATGAYSLTSKSDLEKPTALDESTYKHNRESNKVTRTNRLIIAFVALGSMTYGYGASIVSTTVGQPGWIAAFGLTADPTGPEYSRYSNVTAATNGLFAAGGAVGCLMCMVFLDVIGRKRSIQLGSFIEIFAAALQAGCVRNNLDMWYAARFISGLGIGILVTTVPLYQSELAKPMSRGLEVGFHAMCLVGGYFLSAWIGFGCYFAKDLEFAWRFPLAVLCIPPLFLLLGSPWMPFSPRWLVSKGRTEEALRTLATIHVQGGVDVAGATPPASHQEISQRIAESSSRTQPDVALAIEEYRQITDQISHEKARAKIHGNKWKRSLSVASFRKRLLIGFLVQFGAQTSGPLVINNYSFVIYRNLGQTGYMPFLLIAVWLTTAIFWNILGANMMDRIGRRMAMLVGIAACCILVAIEAALTARYASTDSKVGNGMAIFIIFLYLAFQGSCIDCSMYLYVSEIFPMQIRAIGTGFSLFGQFAATLILLQTAPIGFQNVGWKYYLVIVCCSFVYFWIVYFFFPETANKTLEEIGIAFGDDPDEISATVKNDAARVDS</sequence>
<dbReference type="InterPro" id="IPR003663">
    <property type="entry name" value="Sugar/inositol_transpt"/>
</dbReference>
<organism evidence="10 12">
    <name type="scientific">Ustilago bromivora</name>
    <dbReference type="NCBI Taxonomy" id="307758"/>
    <lineage>
        <taxon>Eukaryota</taxon>
        <taxon>Fungi</taxon>
        <taxon>Dikarya</taxon>
        <taxon>Basidiomycota</taxon>
        <taxon>Ustilaginomycotina</taxon>
        <taxon>Ustilaginomycetes</taxon>
        <taxon>Ustilaginales</taxon>
        <taxon>Ustilaginaceae</taxon>
        <taxon>Ustilago</taxon>
    </lineage>
</organism>
<dbReference type="EMBL" id="ULHB01000070">
    <property type="protein sequence ID" value="SYW80346.1"/>
    <property type="molecule type" value="Genomic_DNA"/>
</dbReference>
<evidence type="ECO:0000313" key="11">
    <source>
        <dbReference type="EMBL" id="SYW80346.1"/>
    </source>
</evidence>
<reference evidence="12" key="2">
    <citation type="submission" date="2016-04" db="EMBL/GenBank/DDBJ databases">
        <authorList>
            <person name="Guldener U."/>
            <person name="Guldener U."/>
        </authorList>
    </citation>
    <scope>NUCLEOTIDE SEQUENCE [LARGE SCALE GENOMIC DNA]</scope>
    <source>
        <strain evidence="12">UB2112</strain>
    </source>
</reference>
<dbReference type="Proteomes" id="UP000658997">
    <property type="component" value="Unassembled WGS sequence"/>
</dbReference>
<dbReference type="PANTHER" id="PTHR48022">
    <property type="entry name" value="PLASTIDIC GLUCOSE TRANSPORTER 4"/>
    <property type="match status" value="1"/>
</dbReference>
<dbReference type="Pfam" id="PF00083">
    <property type="entry name" value="Sugar_tr"/>
    <property type="match status" value="1"/>
</dbReference>
<evidence type="ECO:0000256" key="4">
    <source>
        <dbReference type="ARBA" id="ARBA00022692"/>
    </source>
</evidence>
<feature type="transmembrane region" description="Helical" evidence="8">
    <location>
        <begin position="106"/>
        <end position="126"/>
    </location>
</feature>
<dbReference type="PRINTS" id="PR00171">
    <property type="entry name" value="SUGRTRNSPORT"/>
</dbReference>
<evidence type="ECO:0000259" key="9">
    <source>
        <dbReference type="PROSITE" id="PS50850"/>
    </source>
</evidence>
<dbReference type="PROSITE" id="PS00216">
    <property type="entry name" value="SUGAR_TRANSPORT_1"/>
    <property type="match status" value="1"/>
</dbReference>
<feature type="transmembrane region" description="Helical" evidence="8">
    <location>
        <begin position="375"/>
        <end position="395"/>
    </location>
</feature>
<evidence type="ECO:0000313" key="12">
    <source>
        <dbReference type="Proteomes" id="UP000179920"/>
    </source>
</evidence>
<feature type="transmembrane region" description="Helical" evidence="8">
    <location>
        <begin position="407"/>
        <end position="428"/>
    </location>
</feature>
<evidence type="ECO:0000256" key="7">
    <source>
        <dbReference type="ARBA" id="ARBA00049119"/>
    </source>
</evidence>
<comment type="similarity">
    <text evidence="2">Belongs to the major facilitator superfamily. Sugar transporter (TC 2.A.1.1) family.</text>
</comment>
<accession>A0A1K0GDW7</accession>
<dbReference type="Proteomes" id="UP000179920">
    <property type="component" value="Chromosome XXII"/>
</dbReference>
<dbReference type="AlphaFoldDB" id="A0A1K0GDW7"/>
<evidence type="ECO:0000313" key="10">
    <source>
        <dbReference type="EMBL" id="SAM86277.1"/>
    </source>
</evidence>
<gene>
    <name evidence="11" type="ORF">UBRO2_03614</name>
    <name evidence="10" type="ORF">UBRO_08727</name>
</gene>
<evidence type="ECO:0000313" key="13">
    <source>
        <dbReference type="Proteomes" id="UP000658997"/>
    </source>
</evidence>
<reference evidence="11" key="3">
    <citation type="submission" date="2018-08" db="EMBL/GenBank/DDBJ databases">
        <authorList>
            <person name="Guldener U."/>
        </authorList>
    </citation>
    <scope>NUCLEOTIDE SEQUENCE</scope>
    <source>
        <strain evidence="11">UB2</strain>
    </source>
</reference>
<protein>
    <submittedName>
        <fullName evidence="10">Probable sugar transporter</fullName>
    </submittedName>
</protein>
<dbReference type="PANTHER" id="PTHR48022:SF38">
    <property type="entry name" value="MAJOR FACILITATOR SUPERFAMILY (MFS) PROFILE DOMAIN-CONTAINING PROTEIN-RELATED"/>
    <property type="match status" value="1"/>
</dbReference>
<evidence type="ECO:0000256" key="3">
    <source>
        <dbReference type="ARBA" id="ARBA00022448"/>
    </source>
</evidence>
<feature type="transmembrane region" description="Helical" evidence="8">
    <location>
        <begin position="222"/>
        <end position="245"/>
    </location>
</feature>
<feature type="transmembrane region" description="Helical" evidence="8">
    <location>
        <begin position="50"/>
        <end position="69"/>
    </location>
</feature>
<name>A0A1K0GDW7_9BASI</name>
<feature type="transmembrane region" description="Helical" evidence="8">
    <location>
        <begin position="475"/>
        <end position="493"/>
    </location>
</feature>
<dbReference type="SUPFAM" id="SSF103473">
    <property type="entry name" value="MFS general substrate transporter"/>
    <property type="match status" value="1"/>
</dbReference>
<feature type="transmembrane region" description="Helical" evidence="8">
    <location>
        <begin position="505"/>
        <end position="526"/>
    </location>
</feature>
<keyword evidence="13" id="KW-1185">Reference proteome</keyword>
<dbReference type="InterPro" id="IPR020846">
    <property type="entry name" value="MFS_dom"/>
</dbReference>
<evidence type="ECO:0000256" key="1">
    <source>
        <dbReference type="ARBA" id="ARBA00004141"/>
    </source>
</evidence>
<proteinExistence type="inferred from homology"/>
<feature type="transmembrane region" description="Helical" evidence="8">
    <location>
        <begin position="159"/>
        <end position="177"/>
    </location>
</feature>
<keyword evidence="3" id="KW-0813">Transport</keyword>